<comment type="caution">
    <text evidence="2">The sequence shown here is derived from an EMBL/GenBank/DDBJ whole genome shotgun (WGS) entry which is preliminary data.</text>
</comment>
<gene>
    <name evidence="2" type="ORF">GCM10023116_17840</name>
</gene>
<evidence type="ECO:0008006" key="4">
    <source>
        <dbReference type="Google" id="ProtNLM"/>
    </source>
</evidence>
<feature type="chain" id="PRO_5046025007" description="Transporter" evidence="1">
    <location>
        <begin position="25"/>
        <end position="522"/>
    </location>
</feature>
<dbReference type="PROSITE" id="PS51257">
    <property type="entry name" value="PROKAR_LIPOPROTEIN"/>
    <property type="match status" value="1"/>
</dbReference>
<keyword evidence="1" id="KW-0732">Signal</keyword>
<organism evidence="2 3">
    <name type="scientific">Kistimonas scapharcae</name>
    <dbReference type="NCBI Taxonomy" id="1036133"/>
    <lineage>
        <taxon>Bacteria</taxon>
        <taxon>Pseudomonadati</taxon>
        <taxon>Pseudomonadota</taxon>
        <taxon>Gammaproteobacteria</taxon>
        <taxon>Oceanospirillales</taxon>
        <taxon>Endozoicomonadaceae</taxon>
        <taxon>Kistimonas</taxon>
    </lineage>
</organism>
<accession>A0ABP8V2G6</accession>
<reference evidence="3" key="1">
    <citation type="journal article" date="2019" name="Int. J. Syst. Evol. Microbiol.">
        <title>The Global Catalogue of Microorganisms (GCM) 10K type strain sequencing project: providing services to taxonomists for standard genome sequencing and annotation.</title>
        <authorList>
            <consortium name="The Broad Institute Genomics Platform"/>
            <consortium name="The Broad Institute Genome Sequencing Center for Infectious Disease"/>
            <person name="Wu L."/>
            <person name="Ma J."/>
        </authorList>
    </citation>
    <scope>NUCLEOTIDE SEQUENCE [LARGE SCALE GENOMIC DNA]</scope>
    <source>
        <strain evidence="3">JCM 17805</strain>
    </source>
</reference>
<evidence type="ECO:0000313" key="2">
    <source>
        <dbReference type="EMBL" id="GAA4649510.1"/>
    </source>
</evidence>
<feature type="signal peptide" evidence="1">
    <location>
        <begin position="1"/>
        <end position="24"/>
    </location>
</feature>
<dbReference type="SUPFAM" id="SSF56954">
    <property type="entry name" value="Outer membrane efflux proteins (OEP)"/>
    <property type="match status" value="1"/>
</dbReference>
<dbReference type="Gene3D" id="1.20.1600.10">
    <property type="entry name" value="Outer membrane efflux proteins (OEP)"/>
    <property type="match status" value="1"/>
</dbReference>
<dbReference type="EMBL" id="BAABFL010000135">
    <property type="protein sequence ID" value="GAA4649510.1"/>
    <property type="molecule type" value="Genomic_DNA"/>
</dbReference>
<dbReference type="RefSeq" id="WP_345195377.1">
    <property type="nucleotide sequence ID" value="NZ_BAABFL010000135.1"/>
</dbReference>
<keyword evidence="3" id="KW-1185">Reference proteome</keyword>
<evidence type="ECO:0000256" key="1">
    <source>
        <dbReference type="SAM" id="SignalP"/>
    </source>
</evidence>
<proteinExistence type="predicted"/>
<evidence type="ECO:0000313" key="3">
    <source>
        <dbReference type="Proteomes" id="UP001500604"/>
    </source>
</evidence>
<dbReference type="InterPro" id="IPR010131">
    <property type="entry name" value="MdtP/NodT-like"/>
</dbReference>
<protein>
    <recommendedName>
        <fullName evidence="4">Transporter</fullName>
    </recommendedName>
</protein>
<name>A0ABP8V2G6_9GAMM</name>
<dbReference type="Proteomes" id="UP001500604">
    <property type="component" value="Unassembled WGS sequence"/>
</dbReference>
<sequence length="522" mass="58571">MLLTNKVLVLVGAGLLTGCTVAPAPILQDDRTRSAQIDQALIHASQEPVGSGMSLSEAMARALKYNLDNRVKLMEQALSQRNFDLVKMDMLPILAASAGYLNRDNTNASTSVSIETGNVSLEPSTSQDRERKIADLKFAWNALDFGVSYLRAQQEADRYLIARNERQKVMLRLLQQTRATFWRAAVMQQMSDEIDSLLARAERSAASLRQVRREKLKMPLGTLQNLRGLLDIVSELEQMQQTVNAANVELAVLVNIPPGAHVTLDCPETLPALPVAPSDMSALELTALANSMDYSNQLYNARIDQRETRKELLRLWPGVEFAYTGNYDSNSYLYHQGWGEASIRVSWNIFRLLSHRDIEAQGEARMQLTDARRMAVNMAVIAQVHLAWQHYQNTLNRYQRAGEFYGIDQDIARLTGQAMRSQAASDMERIQSEARALRSSMNRLLAYAEAQDAWGAMLFSLNLDPVPEDYQQWSVADISHALDMTYARWESGAIPTVQAIAHNEPDACPLKVDKKTPLFRNL</sequence>
<dbReference type="PANTHER" id="PTHR30203">
    <property type="entry name" value="OUTER MEMBRANE CATION EFFLUX PROTEIN"/>
    <property type="match status" value="1"/>
</dbReference>